<protein>
    <submittedName>
        <fullName evidence="1">Uncharacterized protein</fullName>
    </submittedName>
</protein>
<organism evidence="1 2">
    <name type="scientific">Caballeronia grimmiae</name>
    <dbReference type="NCBI Taxonomy" id="1071679"/>
    <lineage>
        <taxon>Bacteria</taxon>
        <taxon>Pseudomonadati</taxon>
        <taxon>Pseudomonadota</taxon>
        <taxon>Betaproteobacteria</taxon>
        <taxon>Burkholderiales</taxon>
        <taxon>Burkholderiaceae</taxon>
        <taxon>Caballeronia</taxon>
    </lineage>
</organism>
<proteinExistence type="predicted"/>
<accession>A0ABQ1RT68</accession>
<keyword evidence="2" id="KW-1185">Reference proteome</keyword>
<dbReference type="EMBL" id="BMEG01000005">
    <property type="protein sequence ID" value="GGD77207.1"/>
    <property type="molecule type" value="Genomic_DNA"/>
</dbReference>
<evidence type="ECO:0000313" key="1">
    <source>
        <dbReference type="EMBL" id="GGD77207.1"/>
    </source>
</evidence>
<name>A0ABQ1RT68_9BURK</name>
<evidence type="ECO:0000313" key="2">
    <source>
        <dbReference type="Proteomes" id="UP000597138"/>
    </source>
</evidence>
<comment type="caution">
    <text evidence="1">The sequence shown here is derived from an EMBL/GenBank/DDBJ whole genome shotgun (WGS) entry which is preliminary data.</text>
</comment>
<gene>
    <name evidence="1" type="ORF">GCM10010985_34710</name>
</gene>
<reference evidence="2" key="1">
    <citation type="journal article" date="2019" name="Int. J. Syst. Evol. Microbiol.">
        <title>The Global Catalogue of Microorganisms (GCM) 10K type strain sequencing project: providing services to taxonomists for standard genome sequencing and annotation.</title>
        <authorList>
            <consortium name="The Broad Institute Genomics Platform"/>
            <consortium name="The Broad Institute Genome Sequencing Center for Infectious Disease"/>
            <person name="Wu L."/>
            <person name="Ma J."/>
        </authorList>
    </citation>
    <scope>NUCLEOTIDE SEQUENCE [LARGE SCALE GENOMIC DNA]</scope>
    <source>
        <strain evidence="2">CGMCC 1.11013</strain>
    </source>
</reference>
<sequence>MSALERVIPISPTIPIAIRSALSSDMANASRPLIVENMSSPQWLHRVVPAPAAMLRRAWAEKIHRIP</sequence>
<dbReference type="Proteomes" id="UP000597138">
    <property type="component" value="Unassembled WGS sequence"/>
</dbReference>